<protein>
    <submittedName>
        <fullName evidence="10">Protein kinase domain-containing protein</fullName>
    </submittedName>
</protein>
<evidence type="ECO:0000259" key="8">
    <source>
        <dbReference type="PROSITE" id="PS50011"/>
    </source>
</evidence>
<feature type="compositionally biased region" description="Polar residues" evidence="7">
    <location>
        <begin position="1380"/>
        <end position="1396"/>
    </location>
</feature>
<proteinExistence type="predicted"/>
<dbReference type="InterPro" id="IPR001245">
    <property type="entry name" value="Ser-Thr/Tyr_kinase_cat_dom"/>
</dbReference>
<dbReference type="Gene3D" id="3.30.200.20">
    <property type="entry name" value="Phosphorylase Kinase, domain 1"/>
    <property type="match status" value="1"/>
</dbReference>
<evidence type="ECO:0000313" key="10">
    <source>
        <dbReference type="WBParaSite" id="jg1233"/>
    </source>
</evidence>
<keyword evidence="3 6" id="KW-0547">Nucleotide-binding</keyword>
<dbReference type="GO" id="GO:0005524">
    <property type="term" value="F:ATP binding"/>
    <property type="evidence" value="ECO:0007669"/>
    <property type="project" value="UniProtKB-UniRule"/>
</dbReference>
<dbReference type="InterPro" id="IPR011009">
    <property type="entry name" value="Kinase-like_dom_sf"/>
</dbReference>
<dbReference type="InterPro" id="IPR036322">
    <property type="entry name" value="WD40_repeat_dom_sf"/>
</dbReference>
<dbReference type="GO" id="GO:0006950">
    <property type="term" value="P:response to stress"/>
    <property type="evidence" value="ECO:0007669"/>
    <property type="project" value="UniProtKB-ARBA"/>
</dbReference>
<keyword evidence="1" id="KW-0723">Serine/threonine-protein kinase</keyword>
<feature type="binding site" evidence="6">
    <location>
        <position position="681"/>
    </location>
    <ligand>
        <name>ATP</name>
        <dbReference type="ChEBI" id="CHEBI:30616"/>
    </ligand>
</feature>
<dbReference type="FunFam" id="1.10.510.10:FF:001242">
    <property type="entry name" value="Leucine-rich repeat serine/threonine-protein kinase 1"/>
    <property type="match status" value="1"/>
</dbReference>
<dbReference type="InterPro" id="IPR008271">
    <property type="entry name" value="Ser/Thr_kinase_AS"/>
</dbReference>
<evidence type="ECO:0000256" key="1">
    <source>
        <dbReference type="ARBA" id="ARBA00022527"/>
    </source>
</evidence>
<sequence length="1534" mass="171433">MQGFTRDRGIVVHFDDTSLREFVFIDPPWLCALLRAAISGNSTQSTTQFSIHQHSIVDKQSLYSSLKFALRHFGQMTTHLTAGRQNSSGVALVKFRLFRACLLNLLAKFELALPCLNKMVLLASLLPDEYLLRADYPGARVKIHSKVDKWQIRAGPDFHTQTLYIDASVGTTFNTTPSTTNNMVSPIRQYLTHKRLARTLALLNPSEGRNSIDEQPSRNSEVDLAAGSTTSLLQDTRTRRKSSVVTPCITNLLSVPSPPASPKIHVENIKENILRRLYVMQYIPPGFWPRLTTRLLDDDKLGSTFSKLFIVTSCSPATSDHQQIHQQPGSESFSSQHQPIAQLLSCLNQAINSCKPGGVEEADYEKETSFIISGAATKRTSPTCCERGGFHWLLWQTGVEIRSFDTNLFSLKQFLPLANVLDVNYSMVEMEKRCEDGVWRSLPLDSNIFLLELLIPAGCRIKVEWNGLIYSLEIDRAVATKFLSIVVNIIDDLLEDWFPALGTRFVHSSEGRLLVDRLIPCYYCAQHSMEMMDNANAKGRNSEKTPNKNSEVAITEENPAVDQNPPNNTIYLFSFEECILEAKNSSAMFSSSKTWPPEAKFVPEKRDQDSDNSELICPRHSHIALHLMAPDVVFADLSSTDLVVQPANIRRGKLVGRGAFGFVFNGFVKQKNEIFTEVALKILEPVDAGSTSISSNVGHGSAKAAFEAFSLKWNNDALGGQLENCARSYCTFRQELNMLADIRHSHVTSLIGFSVQPMTLVVEWAPQGALDVMLAKYRRCNTKLHLNALQQTCVQIAKALEYLHVTNHIIYRDLKSENVLVWRFPPPYSSSPSMDVHLKLGDYGISRYSYPSGICKGYGGTEGFMAPEVMRYNGEEEYTEKVDCFSFGMFLYELITLKQPYEGHEQMKEFLLEGRRPYVSEKELLLPSNLLDLMVICWSENAEFRPSSSQLVGICSAPEFTHLLDVAVLRDNEICNSPNLALIVNCCSKEQDDLNELEQSSQSLWIAQSSKNYITSLSCSQFGWTDKKVIELTITATASPQSSAITTMCQMEQNVIWIGHADGKISICNCSSLTELSTFHASDLRPHAQTTTKQRENSISTEPPKSSAIQHILSFEERQMVVIALKHCLLICRDLVYNGCELNQVPQLLTRIEMKNSEEIFYVALLPSLTDWQIWTAHNEEKIFIHHISCNTDKLIFSTSINHSTSYNVAPKTAYTGPRGEQLDRDCSTNLSRKNVKLLIASRTISNTVWSVLENDSRLFMWRHSSLRKTLDCCKILPTSESLSSMNIEVARNSHVTCLSLIHFSICTNSSSNGFHPSQEQLLVGTNRGVVIIVQALEMLPLASFRPFNAEIEHILVCHPSTSKNKGAFTDIIHSNLRPSSTSANLIQPDSPQSTAETDHKKPQNDQGSFASRRLSRFRGTKSRTNSTDLDTGQLESLSARGGEIYEAMSKGVKEMLVGSGLPASCSAYGIASVSGSGVAEARAEEPGYFVTIGREYRCLLNRFTNISESPESTSTERCAIFWRSDDVSGWTSK</sequence>
<feature type="region of interest" description="Disordered" evidence="7">
    <location>
        <begin position="207"/>
        <end position="230"/>
    </location>
</feature>
<dbReference type="PROSITE" id="PS00107">
    <property type="entry name" value="PROTEIN_KINASE_ATP"/>
    <property type="match status" value="1"/>
</dbReference>
<dbReference type="PANTHER" id="PTHR44329:SF288">
    <property type="entry name" value="MITOGEN-ACTIVATED PROTEIN KINASE KINASE KINASE 20"/>
    <property type="match status" value="1"/>
</dbReference>
<evidence type="ECO:0000256" key="4">
    <source>
        <dbReference type="ARBA" id="ARBA00022777"/>
    </source>
</evidence>
<dbReference type="Pfam" id="PF07714">
    <property type="entry name" value="PK_Tyr_Ser-Thr"/>
    <property type="match status" value="1"/>
</dbReference>
<dbReference type="Gene3D" id="1.10.510.10">
    <property type="entry name" value="Transferase(Phosphotransferase) domain 1"/>
    <property type="match status" value="1"/>
</dbReference>
<keyword evidence="2" id="KW-0808">Transferase</keyword>
<evidence type="ECO:0000256" key="3">
    <source>
        <dbReference type="ARBA" id="ARBA00022741"/>
    </source>
</evidence>
<dbReference type="InterPro" id="IPR051681">
    <property type="entry name" value="Ser/Thr_Kinases-Pseudokinases"/>
</dbReference>
<feature type="compositionally biased region" description="Polar residues" evidence="7">
    <location>
        <begin position="1088"/>
        <end position="1104"/>
    </location>
</feature>
<evidence type="ECO:0000313" key="9">
    <source>
        <dbReference type="Proteomes" id="UP000887574"/>
    </source>
</evidence>
<feature type="region of interest" description="Disordered" evidence="7">
    <location>
        <begin position="1085"/>
        <end position="1104"/>
    </location>
</feature>
<reference evidence="10" key="1">
    <citation type="submission" date="2022-11" db="UniProtKB">
        <authorList>
            <consortium name="WormBaseParasite"/>
        </authorList>
    </citation>
    <scope>IDENTIFICATION</scope>
</reference>
<dbReference type="Proteomes" id="UP000887574">
    <property type="component" value="Unplaced"/>
</dbReference>
<dbReference type="SUPFAM" id="SSF50978">
    <property type="entry name" value="WD40 repeat-like"/>
    <property type="match status" value="1"/>
</dbReference>
<dbReference type="SMART" id="SM00220">
    <property type="entry name" value="S_TKc"/>
    <property type="match status" value="1"/>
</dbReference>
<keyword evidence="5 6" id="KW-0067">ATP-binding</keyword>
<evidence type="ECO:0000256" key="6">
    <source>
        <dbReference type="PROSITE-ProRule" id="PRU10141"/>
    </source>
</evidence>
<dbReference type="PANTHER" id="PTHR44329">
    <property type="entry name" value="SERINE/THREONINE-PROTEIN KINASE TNNI3K-RELATED"/>
    <property type="match status" value="1"/>
</dbReference>
<organism evidence="9 10">
    <name type="scientific">Ditylenchus dipsaci</name>
    <dbReference type="NCBI Taxonomy" id="166011"/>
    <lineage>
        <taxon>Eukaryota</taxon>
        <taxon>Metazoa</taxon>
        <taxon>Ecdysozoa</taxon>
        <taxon>Nematoda</taxon>
        <taxon>Chromadorea</taxon>
        <taxon>Rhabditida</taxon>
        <taxon>Tylenchina</taxon>
        <taxon>Tylenchomorpha</taxon>
        <taxon>Sphaerularioidea</taxon>
        <taxon>Anguinidae</taxon>
        <taxon>Anguininae</taxon>
        <taxon>Ditylenchus</taxon>
    </lineage>
</organism>
<dbReference type="WBParaSite" id="jg1233">
    <property type="protein sequence ID" value="jg1233"/>
    <property type="gene ID" value="jg1233"/>
</dbReference>
<accession>A0A915CTS6</accession>
<dbReference type="InterPro" id="IPR017441">
    <property type="entry name" value="Protein_kinase_ATP_BS"/>
</dbReference>
<evidence type="ECO:0000256" key="5">
    <source>
        <dbReference type="ARBA" id="ARBA00022840"/>
    </source>
</evidence>
<dbReference type="SUPFAM" id="SSF56112">
    <property type="entry name" value="Protein kinase-like (PK-like)"/>
    <property type="match status" value="1"/>
</dbReference>
<evidence type="ECO:0000256" key="2">
    <source>
        <dbReference type="ARBA" id="ARBA00022679"/>
    </source>
</evidence>
<name>A0A915CTS6_9BILA</name>
<dbReference type="GO" id="GO:0004674">
    <property type="term" value="F:protein serine/threonine kinase activity"/>
    <property type="evidence" value="ECO:0007669"/>
    <property type="project" value="UniProtKB-KW"/>
</dbReference>
<keyword evidence="4" id="KW-0418">Kinase</keyword>
<evidence type="ECO:0000256" key="7">
    <source>
        <dbReference type="SAM" id="MobiDB-lite"/>
    </source>
</evidence>
<keyword evidence="9" id="KW-1185">Reference proteome</keyword>
<feature type="region of interest" description="Disordered" evidence="7">
    <location>
        <begin position="1380"/>
        <end position="1436"/>
    </location>
</feature>
<feature type="compositionally biased region" description="Polar residues" evidence="7">
    <location>
        <begin position="1423"/>
        <end position="1436"/>
    </location>
</feature>
<dbReference type="PROSITE" id="PS00108">
    <property type="entry name" value="PROTEIN_KINASE_ST"/>
    <property type="match status" value="1"/>
</dbReference>
<dbReference type="InterPro" id="IPR000719">
    <property type="entry name" value="Prot_kinase_dom"/>
</dbReference>
<dbReference type="PROSITE" id="PS50011">
    <property type="entry name" value="PROTEIN_KINASE_DOM"/>
    <property type="match status" value="1"/>
</dbReference>
<feature type="domain" description="Protein kinase" evidence="8">
    <location>
        <begin position="649"/>
        <end position="960"/>
    </location>
</feature>